<reference evidence="2 3" key="1">
    <citation type="submission" date="2020-05" db="EMBL/GenBank/DDBJ databases">
        <title>Identification and distribution of gene clusters putatively required for synthesis of sphingolipid metabolism inhibitors in phylogenetically diverse species of the filamentous fungus Fusarium.</title>
        <authorList>
            <person name="Kim H.-S."/>
            <person name="Busman M."/>
            <person name="Brown D.W."/>
            <person name="Divon H."/>
            <person name="Uhlig S."/>
            <person name="Proctor R.H."/>
        </authorList>
    </citation>
    <scope>NUCLEOTIDE SEQUENCE [LARGE SCALE GENOMIC DNA]</scope>
    <source>
        <strain evidence="2 3">NRRL 20693</strain>
    </source>
</reference>
<evidence type="ECO:0000313" key="3">
    <source>
        <dbReference type="Proteomes" id="UP000567885"/>
    </source>
</evidence>
<accession>A0A8H5WG13</accession>
<keyword evidence="3" id="KW-1185">Reference proteome</keyword>
<feature type="compositionally biased region" description="Basic and acidic residues" evidence="1">
    <location>
        <begin position="28"/>
        <end position="37"/>
    </location>
</feature>
<comment type="caution">
    <text evidence="2">The sequence shown here is derived from an EMBL/GenBank/DDBJ whole genome shotgun (WGS) entry which is preliminary data.</text>
</comment>
<evidence type="ECO:0000256" key="1">
    <source>
        <dbReference type="SAM" id="MobiDB-lite"/>
    </source>
</evidence>
<proteinExistence type="predicted"/>
<sequence>MPARSDYGSSSLSMSPPPPTNLSSYARFMHEHTKRQMEASGAAPPSPNS</sequence>
<evidence type="ECO:0000313" key="2">
    <source>
        <dbReference type="EMBL" id="KAF5656883.1"/>
    </source>
</evidence>
<dbReference type="EMBL" id="JAAGWQ010000309">
    <property type="protein sequence ID" value="KAF5656883.1"/>
    <property type="molecule type" value="Genomic_DNA"/>
</dbReference>
<dbReference type="AlphaFoldDB" id="A0A8H5WG13"/>
<organism evidence="2 3">
    <name type="scientific">Fusarium heterosporum</name>
    <dbReference type="NCBI Taxonomy" id="42747"/>
    <lineage>
        <taxon>Eukaryota</taxon>
        <taxon>Fungi</taxon>
        <taxon>Dikarya</taxon>
        <taxon>Ascomycota</taxon>
        <taxon>Pezizomycotina</taxon>
        <taxon>Sordariomycetes</taxon>
        <taxon>Hypocreomycetidae</taxon>
        <taxon>Hypocreales</taxon>
        <taxon>Nectriaceae</taxon>
        <taxon>Fusarium</taxon>
        <taxon>Fusarium heterosporum species complex</taxon>
    </lineage>
</organism>
<feature type="non-terminal residue" evidence="2">
    <location>
        <position position="49"/>
    </location>
</feature>
<feature type="region of interest" description="Disordered" evidence="1">
    <location>
        <begin position="1"/>
        <end position="49"/>
    </location>
</feature>
<name>A0A8H5WG13_FUSHE</name>
<protein>
    <submittedName>
        <fullName evidence="2">Uncharacterized protein</fullName>
    </submittedName>
</protein>
<dbReference type="Proteomes" id="UP000567885">
    <property type="component" value="Unassembled WGS sequence"/>
</dbReference>
<gene>
    <name evidence="2" type="ORF">FHETE_10741</name>
</gene>